<proteinExistence type="predicted"/>
<organism evidence="2 3">
    <name type="scientific">Sphingomonas echinoides</name>
    <dbReference type="NCBI Taxonomy" id="59803"/>
    <lineage>
        <taxon>Bacteria</taxon>
        <taxon>Pseudomonadati</taxon>
        <taxon>Pseudomonadota</taxon>
        <taxon>Alphaproteobacteria</taxon>
        <taxon>Sphingomonadales</taxon>
        <taxon>Sphingomonadaceae</taxon>
        <taxon>Sphingomonas</taxon>
    </lineage>
</organism>
<accession>A0ABU4PHS0</accession>
<evidence type="ECO:0000313" key="2">
    <source>
        <dbReference type="EMBL" id="MDX5983736.1"/>
    </source>
</evidence>
<comment type="caution">
    <text evidence="2">The sequence shown here is derived from an EMBL/GenBank/DDBJ whole genome shotgun (WGS) entry which is preliminary data.</text>
</comment>
<dbReference type="RefSeq" id="WP_010404530.1">
    <property type="nucleotide sequence ID" value="NZ_JAWXXV010000001.1"/>
</dbReference>
<keyword evidence="3" id="KW-1185">Reference proteome</keyword>
<sequence length="427" mass="45615">MDSVRGFEEDRLGTDEIDSGRADHDADTGVADTQIDVGTDERRMHVRAYNYWVSLLGGRAYPSIEDLDPANITDFGPHSVLLDFSAGIENPAIAFLGKALREECALDSSVTHIAHVPSRSLLSRLTDHYLQIIANRAPIGFEAEFVSTRGFNTMYRGILMPFSSDEDSIDFIYGVINWKELVDAETQAKLQAEITAAVATAPKAAATAPVWADGPSAGIDEEAPLDPESPTAAGATLSDQLMLAQQTAAALRAADTRHSATLYRVLSRAHEFAAAADADPVGYETLLASAGIAVQLRAPMTPIVKLIFGADYDKTRLTEYAAVLAHARRMGVARGALGEFLDSFEGGIKGVVKAERAARTPNPKARVDRAAALANRPTLASVAIESSVAPGDYVLLLARASDGGMFDIVAEIGDDAALTERAMRRMV</sequence>
<evidence type="ECO:0000313" key="3">
    <source>
        <dbReference type="Proteomes" id="UP001279660"/>
    </source>
</evidence>
<feature type="region of interest" description="Disordered" evidence="1">
    <location>
        <begin position="1"/>
        <end position="27"/>
    </location>
</feature>
<protein>
    <submittedName>
        <fullName evidence="2">Uncharacterized protein</fullName>
    </submittedName>
</protein>
<gene>
    <name evidence="2" type="ORF">SIL82_05645</name>
</gene>
<reference evidence="2 3" key="1">
    <citation type="submission" date="2023-11" db="EMBL/GenBank/DDBJ databases">
        <title>MicrobeMod: A computational toolkit for identifying prokaryotic methylation and restriction-modification with nanopore sequencing.</title>
        <authorList>
            <person name="Crits-Christoph A."/>
            <person name="Kang S.C."/>
            <person name="Lee H."/>
            <person name="Ostrov N."/>
        </authorList>
    </citation>
    <scope>NUCLEOTIDE SEQUENCE [LARGE SCALE GENOMIC DNA]</scope>
    <source>
        <strain evidence="2 3">ATCC 14820</strain>
    </source>
</reference>
<dbReference type="EMBL" id="JAWXXV010000001">
    <property type="protein sequence ID" value="MDX5983736.1"/>
    <property type="molecule type" value="Genomic_DNA"/>
</dbReference>
<dbReference type="Proteomes" id="UP001279660">
    <property type="component" value="Unassembled WGS sequence"/>
</dbReference>
<evidence type="ECO:0000256" key="1">
    <source>
        <dbReference type="SAM" id="MobiDB-lite"/>
    </source>
</evidence>
<name>A0ABU4PHS0_9SPHN</name>